<reference evidence="2 3" key="1">
    <citation type="journal article" date="2019" name="Int. J. Syst. Evol. Microbiol.">
        <title>The Global Catalogue of Microorganisms (GCM) 10K type strain sequencing project: providing services to taxonomists for standard genome sequencing and annotation.</title>
        <authorList>
            <consortium name="The Broad Institute Genomics Platform"/>
            <consortium name="The Broad Institute Genome Sequencing Center for Infectious Disease"/>
            <person name="Wu L."/>
            <person name="Ma J."/>
        </authorList>
    </citation>
    <scope>NUCLEOTIDE SEQUENCE [LARGE SCALE GENOMIC DNA]</scope>
    <source>
        <strain evidence="2 3">CGMCC 1.12237</strain>
    </source>
</reference>
<evidence type="ECO:0000259" key="1">
    <source>
        <dbReference type="Pfam" id="PF00149"/>
    </source>
</evidence>
<evidence type="ECO:0000313" key="2">
    <source>
        <dbReference type="EMBL" id="MFC5366225.1"/>
    </source>
</evidence>
<organism evidence="2 3">
    <name type="scientific">Salinirubrum litoreum</name>
    <dbReference type="NCBI Taxonomy" id="1126234"/>
    <lineage>
        <taxon>Archaea</taxon>
        <taxon>Methanobacteriati</taxon>
        <taxon>Methanobacteriota</taxon>
        <taxon>Stenosarchaea group</taxon>
        <taxon>Halobacteria</taxon>
        <taxon>Halobacteriales</taxon>
        <taxon>Haloferacaceae</taxon>
        <taxon>Salinirubrum</taxon>
    </lineage>
</organism>
<dbReference type="SUPFAM" id="SSF56300">
    <property type="entry name" value="Metallo-dependent phosphatases"/>
    <property type="match status" value="1"/>
</dbReference>
<dbReference type="PANTHER" id="PTHR39323:SF1">
    <property type="entry name" value="BLR1149 PROTEIN"/>
    <property type="match status" value="1"/>
</dbReference>
<dbReference type="InterPro" id="IPR024173">
    <property type="entry name" value="Pesterase_MJ0037-like"/>
</dbReference>
<proteinExistence type="predicted"/>
<protein>
    <submittedName>
        <fullName evidence="2">Metallophosphoesterase</fullName>
    </submittedName>
</protein>
<evidence type="ECO:0000313" key="3">
    <source>
        <dbReference type="Proteomes" id="UP001596201"/>
    </source>
</evidence>
<dbReference type="Pfam" id="PF00149">
    <property type="entry name" value="Metallophos"/>
    <property type="match status" value="1"/>
</dbReference>
<dbReference type="PANTHER" id="PTHR39323">
    <property type="entry name" value="BLR1149 PROTEIN"/>
    <property type="match status" value="1"/>
</dbReference>
<dbReference type="InterPro" id="IPR029052">
    <property type="entry name" value="Metallo-depent_PP-like"/>
</dbReference>
<dbReference type="AlphaFoldDB" id="A0ABD5R8C0"/>
<comment type="caution">
    <text evidence="2">The sequence shown here is derived from an EMBL/GenBank/DDBJ whole genome shotgun (WGS) entry which is preliminary data.</text>
</comment>
<keyword evidence="3" id="KW-1185">Reference proteome</keyword>
<feature type="domain" description="Calcineurin-like phosphoesterase" evidence="1">
    <location>
        <begin position="19"/>
        <end position="176"/>
    </location>
</feature>
<dbReference type="InterPro" id="IPR004843">
    <property type="entry name" value="Calcineurin-like_PHP"/>
</dbReference>
<name>A0ABD5R8C0_9EURY</name>
<dbReference type="Gene3D" id="3.60.21.10">
    <property type="match status" value="1"/>
</dbReference>
<sequence length="242" mass="26831">MDWIEFLDRAVYLPATETLVLADTHVGRDEASEVEFPLGESTDLQDRLTALLATCEPSEVVFAGDVLHQFDSASYGIAERLRDLTEACREAGATPVLVAGNHDAMLDSVWDGEVHDSYRIEAVDPSRPDYDVLVCHGHEEPKLDGTETPACYVIGHDHPTINIEGQRRPCFLFGEGVYRNRDVVLLPAFTSLAAGVEINGMRASDFQSPLIRRVNELRPVVYDADAGESLAFPELGRFRRML</sequence>
<accession>A0ABD5R8C0</accession>
<gene>
    <name evidence="2" type="ORF">ACFPJ5_04695</name>
</gene>
<dbReference type="EMBL" id="JBHSKX010000001">
    <property type="protein sequence ID" value="MFC5366225.1"/>
    <property type="molecule type" value="Genomic_DNA"/>
</dbReference>
<dbReference type="PIRSF" id="PIRSF000887">
    <property type="entry name" value="Pesterase_MJ0037"/>
    <property type="match status" value="1"/>
</dbReference>
<dbReference type="Proteomes" id="UP001596201">
    <property type="component" value="Unassembled WGS sequence"/>
</dbReference>
<dbReference type="RefSeq" id="WP_227228422.1">
    <property type="nucleotide sequence ID" value="NZ_JAJCVJ010000001.1"/>
</dbReference>